<comment type="caution">
    <text evidence="7">The sequence shown here is derived from an EMBL/GenBank/DDBJ whole genome shotgun (WGS) entry which is preliminary data.</text>
</comment>
<sequence>MILASQSPRRIELMREAGFDARVIPANIDETALPDESPFDLVERLARAKATAVAKEHAEEGEPVVAADTIVALAGELLGKPADEADARRMLHALSGKTHQVATGVCIVRDGSAESFVDITDVTFYELSHDEIDAYVVTGEPMDKAGAYGIQGQYGRMLVEKIDGDFYNVVGLPIAKVVRALSRT</sequence>
<dbReference type="SUPFAM" id="SSF52972">
    <property type="entry name" value="ITPase-like"/>
    <property type="match status" value="1"/>
</dbReference>
<dbReference type="PIRSF" id="PIRSF006305">
    <property type="entry name" value="Maf"/>
    <property type="match status" value="1"/>
</dbReference>
<accession>A0A414FY65</accession>
<gene>
    <name evidence="7" type="ORF">DW787_02840</name>
</gene>
<dbReference type="CDD" id="cd00555">
    <property type="entry name" value="Maf"/>
    <property type="match status" value="1"/>
</dbReference>
<dbReference type="Proteomes" id="UP000286050">
    <property type="component" value="Unassembled WGS sequence"/>
</dbReference>
<dbReference type="Gene3D" id="3.90.950.10">
    <property type="match status" value="1"/>
</dbReference>
<comment type="catalytic activity">
    <reaction evidence="6">
        <text>UTP + H2O = UMP + diphosphate + H(+)</text>
        <dbReference type="Rhea" id="RHEA:29395"/>
        <dbReference type="ChEBI" id="CHEBI:15377"/>
        <dbReference type="ChEBI" id="CHEBI:15378"/>
        <dbReference type="ChEBI" id="CHEBI:33019"/>
        <dbReference type="ChEBI" id="CHEBI:46398"/>
        <dbReference type="ChEBI" id="CHEBI:57865"/>
        <dbReference type="EC" id="3.6.1.9"/>
    </reaction>
</comment>
<evidence type="ECO:0000256" key="6">
    <source>
        <dbReference type="HAMAP-Rule" id="MF_00528"/>
    </source>
</evidence>
<comment type="similarity">
    <text evidence="6">Belongs to the Maf family. YhdE subfamily.</text>
</comment>
<protein>
    <recommendedName>
        <fullName evidence="6">dTTP/UTP pyrophosphatase</fullName>
        <shortName evidence="6">dTTPase/UTPase</shortName>
        <ecNumber evidence="6">3.6.1.9</ecNumber>
    </recommendedName>
    <alternativeName>
        <fullName evidence="6">Nucleoside triphosphate pyrophosphatase</fullName>
    </alternativeName>
    <alternativeName>
        <fullName evidence="6">Nucleotide pyrophosphatase</fullName>
        <shortName evidence="6">Nucleotide PPase</shortName>
    </alternativeName>
</protein>
<feature type="site" description="Important for substrate specificity" evidence="6">
    <location>
        <position position="69"/>
    </location>
</feature>
<evidence type="ECO:0000256" key="1">
    <source>
        <dbReference type="ARBA" id="ARBA00001968"/>
    </source>
</evidence>
<comment type="catalytic activity">
    <reaction evidence="6">
        <text>dTTP + H2O = dTMP + diphosphate + H(+)</text>
        <dbReference type="Rhea" id="RHEA:28534"/>
        <dbReference type="ChEBI" id="CHEBI:15377"/>
        <dbReference type="ChEBI" id="CHEBI:15378"/>
        <dbReference type="ChEBI" id="CHEBI:33019"/>
        <dbReference type="ChEBI" id="CHEBI:37568"/>
        <dbReference type="ChEBI" id="CHEBI:63528"/>
        <dbReference type="EC" id="3.6.1.9"/>
    </reaction>
</comment>
<evidence type="ECO:0000256" key="4">
    <source>
        <dbReference type="ARBA" id="ARBA00022801"/>
    </source>
</evidence>
<dbReference type="AlphaFoldDB" id="A0A414FY65"/>
<dbReference type="PANTHER" id="PTHR43213:SF5">
    <property type="entry name" value="BIFUNCTIONAL DTTP_UTP PYROPHOSPHATASE_METHYLTRANSFERASE PROTEIN-RELATED"/>
    <property type="match status" value="1"/>
</dbReference>
<dbReference type="GO" id="GO:0036221">
    <property type="term" value="F:UTP diphosphatase activity"/>
    <property type="evidence" value="ECO:0007669"/>
    <property type="project" value="RHEA"/>
</dbReference>
<proteinExistence type="inferred from homology"/>
<dbReference type="EMBL" id="QSJI01000002">
    <property type="protein sequence ID" value="RHD56501.1"/>
    <property type="molecule type" value="Genomic_DNA"/>
</dbReference>
<dbReference type="PANTHER" id="PTHR43213">
    <property type="entry name" value="BIFUNCTIONAL DTTP/UTP PYROPHOSPHATASE/METHYLTRANSFERASE PROTEIN-RELATED"/>
    <property type="match status" value="1"/>
</dbReference>
<feature type="active site" description="Proton acceptor" evidence="6">
    <location>
        <position position="68"/>
    </location>
</feature>
<name>A0A414FY65_9ACTN</name>
<comment type="function">
    <text evidence="6">Nucleoside triphosphate pyrophosphatase that hydrolyzes dTTP and UTP. May have a dual role in cell division arrest and in preventing the incorporation of modified nucleotides into cellular nucleic acids.</text>
</comment>
<keyword evidence="3 6" id="KW-0963">Cytoplasm</keyword>
<evidence type="ECO:0000256" key="2">
    <source>
        <dbReference type="ARBA" id="ARBA00004496"/>
    </source>
</evidence>
<dbReference type="GO" id="GO:0009117">
    <property type="term" value="P:nucleotide metabolic process"/>
    <property type="evidence" value="ECO:0007669"/>
    <property type="project" value="UniProtKB-KW"/>
</dbReference>
<reference evidence="7 8" key="1">
    <citation type="submission" date="2018-08" db="EMBL/GenBank/DDBJ databases">
        <title>A genome reference for cultivated species of the human gut microbiota.</title>
        <authorList>
            <person name="Zou Y."/>
            <person name="Xue W."/>
            <person name="Luo G."/>
        </authorList>
    </citation>
    <scope>NUCLEOTIDE SEQUENCE [LARGE SCALE GENOMIC DNA]</scope>
    <source>
        <strain evidence="7 8">AM30-5LB</strain>
    </source>
</reference>
<dbReference type="EC" id="3.6.1.9" evidence="6"/>
<keyword evidence="5 6" id="KW-0546">Nucleotide metabolism</keyword>
<feature type="site" description="Important for substrate specificity" evidence="6">
    <location>
        <position position="9"/>
    </location>
</feature>
<comment type="subcellular location">
    <subcellularLocation>
        <location evidence="2 6">Cytoplasm</location>
    </subcellularLocation>
</comment>
<evidence type="ECO:0000256" key="5">
    <source>
        <dbReference type="ARBA" id="ARBA00023080"/>
    </source>
</evidence>
<dbReference type="InterPro" id="IPR003697">
    <property type="entry name" value="Maf-like"/>
</dbReference>
<keyword evidence="4 6" id="KW-0378">Hydrolase</keyword>
<dbReference type="InterPro" id="IPR029001">
    <property type="entry name" value="ITPase-like_fam"/>
</dbReference>
<evidence type="ECO:0000313" key="7">
    <source>
        <dbReference type="EMBL" id="RHD56501.1"/>
    </source>
</evidence>
<feature type="site" description="Important for substrate specificity" evidence="6">
    <location>
        <position position="151"/>
    </location>
</feature>
<dbReference type="NCBIfam" id="TIGR00172">
    <property type="entry name" value="maf"/>
    <property type="match status" value="1"/>
</dbReference>
<organism evidence="7 8">
    <name type="scientific">Collinsella intestinalis</name>
    <dbReference type="NCBI Taxonomy" id="147207"/>
    <lineage>
        <taxon>Bacteria</taxon>
        <taxon>Bacillati</taxon>
        <taxon>Actinomycetota</taxon>
        <taxon>Coriobacteriia</taxon>
        <taxon>Coriobacteriales</taxon>
        <taxon>Coriobacteriaceae</taxon>
        <taxon>Collinsella</taxon>
    </lineage>
</organism>
<dbReference type="Pfam" id="PF02545">
    <property type="entry name" value="Maf"/>
    <property type="match status" value="1"/>
</dbReference>
<comment type="caution">
    <text evidence="6">Lacks conserved residue(s) required for the propagation of feature annotation.</text>
</comment>
<evidence type="ECO:0000256" key="3">
    <source>
        <dbReference type="ARBA" id="ARBA00022490"/>
    </source>
</evidence>
<evidence type="ECO:0000313" key="8">
    <source>
        <dbReference type="Proteomes" id="UP000286050"/>
    </source>
</evidence>
<dbReference type="GO" id="GO:0005737">
    <property type="term" value="C:cytoplasm"/>
    <property type="evidence" value="ECO:0007669"/>
    <property type="project" value="UniProtKB-SubCell"/>
</dbReference>
<comment type="cofactor">
    <cofactor evidence="1 6">
        <name>a divalent metal cation</name>
        <dbReference type="ChEBI" id="CHEBI:60240"/>
    </cofactor>
</comment>
<dbReference type="FunFam" id="3.90.950.10:FF:000005">
    <property type="entry name" value="7-methyl-GTP pyrophosphatase"/>
    <property type="match status" value="1"/>
</dbReference>
<dbReference type="RefSeq" id="WP_118271556.1">
    <property type="nucleotide sequence ID" value="NZ_QSJI01000002.1"/>
</dbReference>
<dbReference type="GO" id="GO:0036218">
    <property type="term" value="F:dTTP diphosphatase activity"/>
    <property type="evidence" value="ECO:0007669"/>
    <property type="project" value="RHEA"/>
</dbReference>
<dbReference type="HAMAP" id="MF_00528">
    <property type="entry name" value="Maf"/>
    <property type="match status" value="1"/>
</dbReference>